<sequence length="212" mass="23565">MTYTLYYSPGAASLAVHWMLIELGIPFEAKLVSIDAGAQKSPEYLRLNPTGRIPAMTIDGKPHGESAALLMLLAERHPEKGFAPSPGSAGRADYIEMMIFLANTLLPAMRDWFYADTDGDPAGAEAVKALARRRIEAAWDRLDAHMADGRTHLLGQELGAADFLATMLMRWSRNMPRPATAWKNLTPYIHRMRARPAFIEVNAREGLSDWQN</sequence>
<accession>A0ABV8T331</accession>
<dbReference type="PROSITE" id="PS50405">
    <property type="entry name" value="GST_CTER"/>
    <property type="match status" value="1"/>
</dbReference>
<dbReference type="InterPro" id="IPR036249">
    <property type="entry name" value="Thioredoxin-like_sf"/>
</dbReference>
<dbReference type="Gene3D" id="3.40.30.10">
    <property type="entry name" value="Glutaredoxin"/>
    <property type="match status" value="1"/>
</dbReference>
<dbReference type="PANTHER" id="PTHR44051:SF21">
    <property type="entry name" value="GLUTATHIONE S-TRANSFERASE FAMILY PROTEIN"/>
    <property type="match status" value="1"/>
</dbReference>
<dbReference type="InterPro" id="IPR004045">
    <property type="entry name" value="Glutathione_S-Trfase_N"/>
</dbReference>
<protein>
    <submittedName>
        <fullName evidence="3">Glutathione S-transferase family protein</fullName>
    </submittedName>
</protein>
<dbReference type="Pfam" id="PF13409">
    <property type="entry name" value="GST_N_2"/>
    <property type="match status" value="1"/>
</dbReference>
<comment type="caution">
    <text evidence="3">The sequence shown here is derived from an EMBL/GenBank/DDBJ whole genome shotgun (WGS) entry which is preliminary data.</text>
</comment>
<dbReference type="Pfam" id="PF13410">
    <property type="entry name" value="GST_C_2"/>
    <property type="match status" value="1"/>
</dbReference>
<reference evidence="4" key="1">
    <citation type="journal article" date="2019" name="Int. J. Syst. Evol. Microbiol.">
        <title>The Global Catalogue of Microorganisms (GCM) 10K type strain sequencing project: providing services to taxonomists for standard genome sequencing and annotation.</title>
        <authorList>
            <consortium name="The Broad Institute Genomics Platform"/>
            <consortium name="The Broad Institute Genome Sequencing Center for Infectious Disease"/>
            <person name="Wu L."/>
            <person name="Ma J."/>
        </authorList>
    </citation>
    <scope>NUCLEOTIDE SEQUENCE [LARGE SCALE GENOMIC DNA]</scope>
    <source>
        <strain evidence="4">CGMCC 1.10759</strain>
    </source>
</reference>
<dbReference type="SUPFAM" id="SSF47616">
    <property type="entry name" value="GST C-terminal domain-like"/>
    <property type="match status" value="1"/>
</dbReference>
<evidence type="ECO:0000259" key="2">
    <source>
        <dbReference type="PROSITE" id="PS50405"/>
    </source>
</evidence>
<evidence type="ECO:0000313" key="4">
    <source>
        <dbReference type="Proteomes" id="UP001595904"/>
    </source>
</evidence>
<dbReference type="SFLD" id="SFLDG01150">
    <property type="entry name" value="Main.1:_Beta-like"/>
    <property type="match status" value="1"/>
</dbReference>
<dbReference type="Gene3D" id="1.20.1050.10">
    <property type="match status" value="1"/>
</dbReference>
<dbReference type="SUPFAM" id="SSF52833">
    <property type="entry name" value="Thioredoxin-like"/>
    <property type="match status" value="1"/>
</dbReference>
<dbReference type="PROSITE" id="PS50404">
    <property type="entry name" value="GST_NTER"/>
    <property type="match status" value="1"/>
</dbReference>
<evidence type="ECO:0000259" key="1">
    <source>
        <dbReference type="PROSITE" id="PS50404"/>
    </source>
</evidence>
<gene>
    <name evidence="3" type="ORF">ACFPN2_31375</name>
</gene>
<dbReference type="RefSeq" id="WP_380604091.1">
    <property type="nucleotide sequence ID" value="NZ_JBHSDU010000015.1"/>
</dbReference>
<dbReference type="CDD" id="cd03057">
    <property type="entry name" value="GST_N_Beta"/>
    <property type="match status" value="1"/>
</dbReference>
<dbReference type="SFLD" id="SFLDS00019">
    <property type="entry name" value="Glutathione_Transferase_(cytos"/>
    <property type="match status" value="1"/>
</dbReference>
<feature type="domain" description="GST N-terminal" evidence="1">
    <location>
        <begin position="1"/>
        <end position="81"/>
    </location>
</feature>
<dbReference type="CDD" id="cd03188">
    <property type="entry name" value="GST_C_Beta"/>
    <property type="match status" value="1"/>
</dbReference>
<name>A0ABV8T331_9GAMM</name>
<dbReference type="Proteomes" id="UP001595904">
    <property type="component" value="Unassembled WGS sequence"/>
</dbReference>
<dbReference type="InterPro" id="IPR010987">
    <property type="entry name" value="Glutathione-S-Trfase_C-like"/>
</dbReference>
<proteinExistence type="predicted"/>
<dbReference type="EMBL" id="JBHSDU010000015">
    <property type="protein sequence ID" value="MFC4313617.1"/>
    <property type="molecule type" value="Genomic_DNA"/>
</dbReference>
<dbReference type="InterPro" id="IPR040079">
    <property type="entry name" value="Glutathione_S-Trfase"/>
</dbReference>
<dbReference type="PANTHER" id="PTHR44051">
    <property type="entry name" value="GLUTATHIONE S-TRANSFERASE-RELATED"/>
    <property type="match status" value="1"/>
</dbReference>
<evidence type="ECO:0000313" key="3">
    <source>
        <dbReference type="EMBL" id="MFC4313617.1"/>
    </source>
</evidence>
<feature type="domain" description="GST C-terminal" evidence="2">
    <location>
        <begin position="87"/>
        <end position="212"/>
    </location>
</feature>
<dbReference type="SFLD" id="SFLDG00358">
    <property type="entry name" value="Main_(cytGST)"/>
    <property type="match status" value="1"/>
</dbReference>
<dbReference type="InterPro" id="IPR036282">
    <property type="entry name" value="Glutathione-S-Trfase_C_sf"/>
</dbReference>
<keyword evidence="4" id="KW-1185">Reference proteome</keyword>
<organism evidence="3 4">
    <name type="scientific">Steroidobacter flavus</name>
    <dbReference type="NCBI Taxonomy" id="1842136"/>
    <lineage>
        <taxon>Bacteria</taxon>
        <taxon>Pseudomonadati</taxon>
        <taxon>Pseudomonadota</taxon>
        <taxon>Gammaproteobacteria</taxon>
        <taxon>Steroidobacterales</taxon>
        <taxon>Steroidobacteraceae</taxon>
        <taxon>Steroidobacter</taxon>
    </lineage>
</organism>